<protein>
    <recommendedName>
        <fullName evidence="4">Lipoprotein</fullName>
    </recommendedName>
</protein>
<dbReference type="RefSeq" id="WP_379806474.1">
    <property type="nucleotide sequence ID" value="NZ_JBHUOL010000012.1"/>
</dbReference>
<keyword evidence="1" id="KW-0812">Transmembrane</keyword>
<sequence length="140" mass="16674">MKKKIYYAFIVLLVLAIFAFDQYYERKRKSEIESYTEASVAFSREIISGGKGTSGLKFYFYLNGKLIVGRQYSSDRYHNSLLDKFYLVKYDKNDPIKNYIYLNEEIQADSTILSKAGFKYITYYDYDILTSSYVKKYKWE</sequence>
<keyword evidence="3" id="KW-1185">Reference proteome</keyword>
<keyword evidence="1" id="KW-0472">Membrane</keyword>
<evidence type="ECO:0000313" key="2">
    <source>
        <dbReference type="EMBL" id="MFD2908699.1"/>
    </source>
</evidence>
<gene>
    <name evidence="2" type="ORF">ACFSX9_08105</name>
</gene>
<evidence type="ECO:0008006" key="4">
    <source>
        <dbReference type="Google" id="ProtNLM"/>
    </source>
</evidence>
<dbReference type="EMBL" id="JBHUOL010000012">
    <property type="protein sequence ID" value="MFD2908699.1"/>
    <property type="molecule type" value="Genomic_DNA"/>
</dbReference>
<organism evidence="2 3">
    <name type="scientific">Flavobacterium ardleyense</name>
    <dbReference type="NCBI Taxonomy" id="2038737"/>
    <lineage>
        <taxon>Bacteria</taxon>
        <taxon>Pseudomonadati</taxon>
        <taxon>Bacteroidota</taxon>
        <taxon>Flavobacteriia</taxon>
        <taxon>Flavobacteriales</taxon>
        <taxon>Flavobacteriaceae</taxon>
        <taxon>Flavobacterium</taxon>
    </lineage>
</organism>
<name>A0ABW5Z772_9FLAO</name>
<comment type="caution">
    <text evidence="2">The sequence shown here is derived from an EMBL/GenBank/DDBJ whole genome shotgun (WGS) entry which is preliminary data.</text>
</comment>
<accession>A0ABW5Z772</accession>
<keyword evidence="1" id="KW-1133">Transmembrane helix</keyword>
<evidence type="ECO:0000256" key="1">
    <source>
        <dbReference type="SAM" id="Phobius"/>
    </source>
</evidence>
<proteinExistence type="predicted"/>
<feature type="transmembrane region" description="Helical" evidence="1">
    <location>
        <begin position="6"/>
        <end position="24"/>
    </location>
</feature>
<reference evidence="3" key="1">
    <citation type="journal article" date="2019" name="Int. J. Syst. Evol. Microbiol.">
        <title>The Global Catalogue of Microorganisms (GCM) 10K type strain sequencing project: providing services to taxonomists for standard genome sequencing and annotation.</title>
        <authorList>
            <consortium name="The Broad Institute Genomics Platform"/>
            <consortium name="The Broad Institute Genome Sequencing Center for Infectious Disease"/>
            <person name="Wu L."/>
            <person name="Ma J."/>
        </authorList>
    </citation>
    <scope>NUCLEOTIDE SEQUENCE [LARGE SCALE GENOMIC DNA]</scope>
    <source>
        <strain evidence="3">KCTC 52644</strain>
    </source>
</reference>
<evidence type="ECO:0000313" key="3">
    <source>
        <dbReference type="Proteomes" id="UP001597549"/>
    </source>
</evidence>
<dbReference type="Proteomes" id="UP001597549">
    <property type="component" value="Unassembled WGS sequence"/>
</dbReference>